<dbReference type="RefSeq" id="WP_008264806.1">
    <property type="nucleotide sequence ID" value="NZ_CBCPIZ010000008.1"/>
</dbReference>
<keyword evidence="1" id="KW-0472">Membrane</keyword>
<keyword evidence="1" id="KW-1133">Transmembrane helix</keyword>
<organism evidence="3 4">
    <name type="scientific">Stenotrophomonas maltophilia</name>
    <name type="common">Pseudomonas maltophilia</name>
    <name type="synonym">Xanthomonas maltophilia</name>
    <dbReference type="NCBI Taxonomy" id="40324"/>
    <lineage>
        <taxon>Bacteria</taxon>
        <taxon>Pseudomonadati</taxon>
        <taxon>Pseudomonadota</taxon>
        <taxon>Gammaproteobacteria</taxon>
        <taxon>Lysobacterales</taxon>
        <taxon>Lysobacteraceae</taxon>
        <taxon>Stenotrophomonas</taxon>
        <taxon>Stenotrophomonas maltophilia group</taxon>
    </lineage>
</organism>
<reference evidence="2" key="2">
    <citation type="submission" date="2023-08" db="EMBL/GenBank/DDBJ databases">
        <authorList>
            <consortium name="Clinical and Environmental Microbiology Branch: Whole genome sequencing antimicrobial resistance pathogens in the healthcare setting"/>
        </authorList>
    </citation>
    <scope>NUCLEOTIDE SEQUENCE</scope>
    <source>
        <strain evidence="2">2023CJ-00293</strain>
    </source>
</reference>
<evidence type="ECO:0000313" key="4">
    <source>
        <dbReference type="Proteomes" id="UP000634179"/>
    </source>
</evidence>
<comment type="caution">
    <text evidence="3">The sequence shown here is derived from an EMBL/GenBank/DDBJ whole genome shotgun (WGS) entry which is preliminary data.</text>
</comment>
<dbReference type="OrthoDB" id="952847at2"/>
<accession>A0A0J8Q2T9</accession>
<sequence>MYNSKPAEGDLPTSRQLGRTTAIAAGIAIILLVGVVMPSEYGIDPTGVGRVLGLKEMGEIKEQLAEEAAADAAMDAKAAEDEAAALLTQVSTQNRKTVEVAQKPAASNAATAAEWRDEEQVVLTPGQGTEIKLVMKAGERASYQWSVEGGVVNFDTHGDGGGRAISYEKGRGEATKQGVLLAAFDGNHGWFWRNRGEEPVTLLLRTGGEYELIKKM</sequence>
<evidence type="ECO:0000256" key="1">
    <source>
        <dbReference type="SAM" id="Phobius"/>
    </source>
</evidence>
<dbReference type="EMBL" id="JADUOV010000009">
    <property type="protein sequence ID" value="MBH1790895.1"/>
    <property type="molecule type" value="Genomic_DNA"/>
</dbReference>
<dbReference type="AlphaFoldDB" id="A0A0J8Q2T9"/>
<dbReference type="EMBL" id="ABLTIR010000008">
    <property type="protein sequence ID" value="EKZ1925703.1"/>
    <property type="molecule type" value="Genomic_DNA"/>
</dbReference>
<name>A0A0J8Q2T9_STEMA</name>
<evidence type="ECO:0000313" key="2">
    <source>
        <dbReference type="EMBL" id="EKZ1925703.1"/>
    </source>
</evidence>
<dbReference type="Proteomes" id="UP001225498">
    <property type="component" value="Unassembled WGS sequence"/>
</dbReference>
<dbReference type="GeneID" id="93743263"/>
<dbReference type="Proteomes" id="UP000634179">
    <property type="component" value="Unassembled WGS sequence"/>
</dbReference>
<evidence type="ECO:0000313" key="3">
    <source>
        <dbReference type="EMBL" id="MBH1790895.1"/>
    </source>
</evidence>
<proteinExistence type="predicted"/>
<keyword evidence="1 3" id="KW-0812">Transmembrane</keyword>
<gene>
    <name evidence="3" type="ORF">I5V89_13540</name>
    <name evidence="2" type="ORF">REH87_000674</name>
</gene>
<protein>
    <submittedName>
        <fullName evidence="3">Transmembrane anchor protein</fullName>
    </submittedName>
</protein>
<feature type="transmembrane region" description="Helical" evidence="1">
    <location>
        <begin position="20"/>
        <end position="37"/>
    </location>
</feature>
<reference evidence="3" key="1">
    <citation type="submission" date="2020-11" db="EMBL/GenBank/DDBJ databases">
        <title>Enhanced detection system for hospital associated transmission using whole genome sequencing surveillance.</title>
        <authorList>
            <person name="Harrison L.H."/>
            <person name="Van Tyne D."/>
            <person name="Marsh J.W."/>
            <person name="Griffith M.P."/>
            <person name="Snyder D.J."/>
            <person name="Cooper V.S."/>
            <person name="Mustapha M."/>
        </authorList>
    </citation>
    <scope>NUCLEOTIDE SEQUENCE</scope>
    <source>
        <strain evidence="3">STEN00053</strain>
    </source>
</reference>